<dbReference type="AlphaFoldDB" id="A0A9D5H6Q7"/>
<reference evidence="3" key="2">
    <citation type="journal article" date="2022" name="Hortic Res">
        <title>The genome of Dioscorea zingiberensis sheds light on the biosynthesis, origin and evolution of the medicinally important diosgenin saponins.</title>
        <authorList>
            <person name="Li Y."/>
            <person name="Tan C."/>
            <person name="Li Z."/>
            <person name="Guo J."/>
            <person name="Li S."/>
            <person name="Chen X."/>
            <person name="Wang C."/>
            <person name="Dai X."/>
            <person name="Yang H."/>
            <person name="Song W."/>
            <person name="Hou L."/>
            <person name="Xu J."/>
            <person name="Tong Z."/>
            <person name="Xu A."/>
            <person name="Yuan X."/>
            <person name="Wang W."/>
            <person name="Yang Q."/>
            <person name="Chen L."/>
            <person name="Sun Z."/>
            <person name="Wang K."/>
            <person name="Pan B."/>
            <person name="Chen J."/>
            <person name="Bao Y."/>
            <person name="Liu F."/>
            <person name="Qi X."/>
            <person name="Gang D.R."/>
            <person name="Wen J."/>
            <person name="Li J."/>
        </authorList>
    </citation>
    <scope>NUCLEOTIDE SEQUENCE</scope>
    <source>
        <strain evidence="3">Dzin_1.0</strain>
    </source>
</reference>
<evidence type="ECO:0000256" key="1">
    <source>
        <dbReference type="PROSITE-ProRule" id="PRU01011"/>
    </source>
</evidence>
<dbReference type="SUPFAM" id="SSF50923">
    <property type="entry name" value="Hemopexin-like domain"/>
    <property type="match status" value="1"/>
</dbReference>
<dbReference type="PROSITE" id="PS51642">
    <property type="entry name" value="HEMOPEXIN_2"/>
    <property type="match status" value="2"/>
</dbReference>
<dbReference type="OrthoDB" id="753881at2759"/>
<evidence type="ECO:0000259" key="2">
    <source>
        <dbReference type="Pfam" id="PF22596"/>
    </source>
</evidence>
<keyword evidence="4" id="KW-1185">Reference proteome</keyword>
<dbReference type="InterPro" id="IPR054695">
    <property type="entry name" value="Pierisin-like_dom"/>
</dbReference>
<gene>
    <name evidence="3" type="ORF">J5N97_026481</name>
</gene>
<name>A0A9D5H6Q7_9LILI</name>
<dbReference type="SUPFAM" id="SSF56399">
    <property type="entry name" value="ADP-ribosylation"/>
    <property type="match status" value="1"/>
</dbReference>
<feature type="domain" description="Pierisin-like" evidence="2">
    <location>
        <begin position="68"/>
        <end position="186"/>
    </location>
</feature>
<dbReference type="InterPro" id="IPR036375">
    <property type="entry name" value="Hemopexin-like_dom_sf"/>
</dbReference>
<protein>
    <recommendedName>
        <fullName evidence="2">Pierisin-like domain-containing protein</fullName>
    </recommendedName>
</protein>
<evidence type="ECO:0000313" key="4">
    <source>
        <dbReference type="Proteomes" id="UP001085076"/>
    </source>
</evidence>
<dbReference type="Gene3D" id="2.110.10.10">
    <property type="entry name" value="Hemopexin-like domain"/>
    <property type="match status" value="1"/>
</dbReference>
<dbReference type="Gene3D" id="3.90.210.10">
    <property type="entry name" value="Heat-Labile Enterotoxin, subunit A"/>
    <property type="match status" value="1"/>
</dbReference>
<evidence type="ECO:0000313" key="3">
    <source>
        <dbReference type="EMBL" id="KAJ0965343.1"/>
    </source>
</evidence>
<proteinExistence type="predicted"/>
<dbReference type="Pfam" id="PF00045">
    <property type="entry name" value="Hemopexin"/>
    <property type="match status" value="1"/>
</dbReference>
<reference evidence="3" key="1">
    <citation type="submission" date="2021-03" db="EMBL/GenBank/DDBJ databases">
        <authorList>
            <person name="Li Z."/>
            <person name="Yang C."/>
        </authorList>
    </citation>
    <scope>NUCLEOTIDE SEQUENCE</scope>
    <source>
        <strain evidence="3">Dzin_1.0</strain>
        <tissue evidence="3">Leaf</tissue>
    </source>
</reference>
<dbReference type="SMART" id="SM00120">
    <property type="entry name" value="HX"/>
    <property type="match status" value="4"/>
</dbReference>
<organism evidence="3 4">
    <name type="scientific">Dioscorea zingiberensis</name>
    <dbReference type="NCBI Taxonomy" id="325984"/>
    <lineage>
        <taxon>Eukaryota</taxon>
        <taxon>Viridiplantae</taxon>
        <taxon>Streptophyta</taxon>
        <taxon>Embryophyta</taxon>
        <taxon>Tracheophyta</taxon>
        <taxon>Spermatophyta</taxon>
        <taxon>Magnoliopsida</taxon>
        <taxon>Liliopsida</taxon>
        <taxon>Dioscoreales</taxon>
        <taxon>Dioscoreaceae</taxon>
        <taxon>Dioscorea</taxon>
    </lineage>
</organism>
<comment type="caution">
    <text evidence="3">The sequence shown here is derived from an EMBL/GenBank/DDBJ whole genome shotgun (WGS) entry which is preliminary data.</text>
</comment>
<dbReference type="Proteomes" id="UP001085076">
    <property type="component" value="Miscellaneous, Linkage group lg08"/>
</dbReference>
<dbReference type="EMBL" id="JAGGNH010000008">
    <property type="protein sequence ID" value="KAJ0965343.1"/>
    <property type="molecule type" value="Genomic_DNA"/>
</dbReference>
<dbReference type="InterPro" id="IPR018487">
    <property type="entry name" value="Hemopexin-like_repeat"/>
</dbReference>
<accession>A0A9D5H6Q7</accession>
<dbReference type="Pfam" id="PF22596">
    <property type="entry name" value="Scabin-like"/>
    <property type="match status" value="1"/>
</dbReference>
<sequence length="501" mass="57224">MSISADSKWRGCATKFSQPVSEKEKHTAQALIDNIYYYNCRHAAPCLRDVIYRSSYGDSDIVRSTFYWDLTPYEQIFQKGIQVIRQENIPDKIYYNLNHIHDHARNLNCTVPAPHVFVRATIDGSWNPKLEPNIKVRVYRYEIYAPGGIWAAQSLGQCCKTHEQDEVCFVAGIAPQYIRCAQRFTLISDARYTRRVRPNKKIIVNSLFNPSSHPPRLLNIQRPIFDCIDTGNNRRVPLIINIDTTTARRGAIKWYAKDVADFKSYIDAAFRSSSKNQAYLFMKNEYVLLDYAPGSKDDRVLIGPRLIGDGFPSLRGTAFAAHGIDCAFGSHEWNESFIFSGNLCAKLNYTPRTTNDRIIRGPMTIAEMFPFFKGTEFENGIDAAFESSRKNEAFLFKGSQYALINYGYDFHLIAIRRIIDGFFCFRGTIFDSGFDAAFASHRYEEAYIFKGKFYALLKFAPGRTSDYIIGGVKEILPNWPSLYGILPRKNHGLDVSSCDEC</sequence>
<feature type="repeat" description="Hemopexin" evidence="1">
    <location>
        <begin position="378"/>
        <end position="425"/>
    </location>
</feature>
<feature type="repeat" description="Hemopexin" evidence="1">
    <location>
        <begin position="431"/>
        <end position="482"/>
    </location>
</feature>